<name>A0ABW0RDY1_9BACL</name>
<keyword evidence="1" id="KW-0175">Coiled coil</keyword>
<dbReference type="InterPro" id="IPR008840">
    <property type="entry name" value="Sipho_Gp157"/>
</dbReference>
<evidence type="ECO:0000313" key="2">
    <source>
        <dbReference type="EMBL" id="MFC5541530.1"/>
    </source>
</evidence>
<proteinExistence type="predicted"/>
<dbReference type="Proteomes" id="UP001595978">
    <property type="component" value="Unassembled WGS sequence"/>
</dbReference>
<evidence type="ECO:0000313" key="3">
    <source>
        <dbReference type="Proteomes" id="UP001595978"/>
    </source>
</evidence>
<keyword evidence="3" id="KW-1185">Reference proteome</keyword>
<reference evidence="3" key="1">
    <citation type="journal article" date="2019" name="Int. J. Syst. Evol. Microbiol.">
        <title>The Global Catalogue of Microorganisms (GCM) 10K type strain sequencing project: providing services to taxonomists for standard genome sequencing and annotation.</title>
        <authorList>
            <consortium name="The Broad Institute Genomics Platform"/>
            <consortium name="The Broad Institute Genome Sequencing Center for Infectious Disease"/>
            <person name="Wu L."/>
            <person name="Ma J."/>
        </authorList>
    </citation>
    <scope>NUCLEOTIDE SEQUENCE [LARGE SCALE GENOMIC DNA]</scope>
    <source>
        <strain evidence="3">CCUG 56331</strain>
    </source>
</reference>
<dbReference type="EMBL" id="JBHSNQ010000058">
    <property type="protein sequence ID" value="MFC5541530.1"/>
    <property type="molecule type" value="Genomic_DNA"/>
</dbReference>
<protein>
    <submittedName>
        <fullName evidence="2">Siphovirus Gp157 family protein</fullName>
    </submittedName>
</protein>
<organism evidence="2 3">
    <name type="scientific">Ureibacillus suwonensis</name>
    <dbReference type="NCBI Taxonomy" id="313007"/>
    <lineage>
        <taxon>Bacteria</taxon>
        <taxon>Bacillati</taxon>
        <taxon>Bacillota</taxon>
        <taxon>Bacilli</taxon>
        <taxon>Bacillales</taxon>
        <taxon>Caryophanaceae</taxon>
        <taxon>Ureibacillus</taxon>
    </lineage>
</organism>
<gene>
    <name evidence="2" type="ORF">ACFPOH_07105</name>
</gene>
<dbReference type="Pfam" id="PF05565">
    <property type="entry name" value="Sipho_Gp157"/>
    <property type="match status" value="1"/>
</dbReference>
<sequence length="159" mass="18165">MATLYELNEMYRNIQFLIESGEYTEEELKFAIDSVNGEISEKLEGYAMVVKNLESDIAGLKAEEKRLADRRKSLENGVERMKEAMQDTLLLTGEKRVKTSKFTISLRKSTSVEVENEDLIPEEFVKITKTISKSELAKRLKETEVPGAKLVEKESLQIL</sequence>
<dbReference type="RefSeq" id="WP_390309209.1">
    <property type="nucleotide sequence ID" value="NZ_JBHSNQ010000058.1"/>
</dbReference>
<feature type="coiled-coil region" evidence="1">
    <location>
        <begin position="43"/>
        <end position="84"/>
    </location>
</feature>
<evidence type="ECO:0000256" key="1">
    <source>
        <dbReference type="SAM" id="Coils"/>
    </source>
</evidence>
<comment type="caution">
    <text evidence="2">The sequence shown here is derived from an EMBL/GenBank/DDBJ whole genome shotgun (WGS) entry which is preliminary data.</text>
</comment>
<accession>A0ABW0RDY1</accession>